<dbReference type="EMBL" id="JACHJU010000002">
    <property type="protein sequence ID" value="MBB4941045.1"/>
    <property type="molecule type" value="Genomic_DNA"/>
</dbReference>
<reference evidence="2 3" key="1">
    <citation type="submission" date="2020-08" db="EMBL/GenBank/DDBJ databases">
        <title>Sequencing the genomes of 1000 actinobacteria strains.</title>
        <authorList>
            <person name="Klenk H.-P."/>
        </authorList>
    </citation>
    <scope>NUCLEOTIDE SEQUENCE [LARGE SCALE GENOMIC DNA]</scope>
    <source>
        <strain evidence="2 3">DSM 43023</strain>
    </source>
</reference>
<comment type="caution">
    <text evidence="2">The sequence shown here is derived from an EMBL/GenBank/DDBJ whole genome shotgun (WGS) entry which is preliminary data.</text>
</comment>
<dbReference type="Pfam" id="PF25547">
    <property type="entry name" value="WXG100_2"/>
    <property type="match status" value="1"/>
</dbReference>
<accession>A0A7W7RZJ8</accession>
<gene>
    <name evidence="2" type="ORF">FHR32_005422</name>
</gene>
<evidence type="ECO:0000313" key="2">
    <source>
        <dbReference type="EMBL" id="MBB4941045.1"/>
    </source>
</evidence>
<dbReference type="Proteomes" id="UP000534286">
    <property type="component" value="Unassembled WGS sequence"/>
</dbReference>
<dbReference type="InterPro" id="IPR057746">
    <property type="entry name" value="CpnT-like_N"/>
</dbReference>
<feature type="domain" description="Outer membrane channel protein CpnT-like N-terminal" evidence="1">
    <location>
        <begin position="17"/>
        <end position="140"/>
    </location>
</feature>
<evidence type="ECO:0000259" key="1">
    <source>
        <dbReference type="Pfam" id="PF25547"/>
    </source>
</evidence>
<proteinExistence type="predicted"/>
<sequence>MMDPFQALSWFAGVHVPEADTSNLRARAQSLRAFADSIEEIAGRAEAGVGTVRRHNDSRTVDRFADLWPNELAPRYAAMAANLRELADGCDEYAETVDEHREQLWIIGTQIAAMAFTMMFGYLYPSARFMAEAAMKWLVARARLEKTIFQKIIKMVLAKRIGKYNVGTYLVREGLDAVSDALVWTVVKTGVHVASSAATGQPIGSIPDYMAKHFAAELAYNGGIKAMRDVRRFIPATKVTETLLGTGPAGNFFRRTVSASLVYNGVTGSISDEATLRSALAHAPRAFILKR</sequence>
<protein>
    <recommendedName>
        <fullName evidence="1">Outer membrane channel protein CpnT-like N-terminal domain-containing protein</fullName>
    </recommendedName>
</protein>
<name>A0A7W7RZJ8_9ACTN</name>
<organism evidence="2 3">
    <name type="scientific">Streptosporangium album</name>
    <dbReference type="NCBI Taxonomy" id="47479"/>
    <lineage>
        <taxon>Bacteria</taxon>
        <taxon>Bacillati</taxon>
        <taxon>Actinomycetota</taxon>
        <taxon>Actinomycetes</taxon>
        <taxon>Streptosporangiales</taxon>
        <taxon>Streptosporangiaceae</taxon>
        <taxon>Streptosporangium</taxon>
    </lineage>
</organism>
<keyword evidence="3" id="KW-1185">Reference proteome</keyword>
<evidence type="ECO:0000313" key="3">
    <source>
        <dbReference type="Proteomes" id="UP000534286"/>
    </source>
</evidence>
<dbReference type="RefSeq" id="WP_184757209.1">
    <property type="nucleotide sequence ID" value="NZ_BAABEK010000004.1"/>
</dbReference>
<dbReference type="AlphaFoldDB" id="A0A7W7RZJ8"/>